<dbReference type="GeneID" id="60696789"/>
<dbReference type="GO" id="GO:1904047">
    <property type="term" value="F:S-adenosyl-L-methionine binding"/>
    <property type="evidence" value="ECO:0007669"/>
    <property type="project" value="TreeGrafter"/>
</dbReference>
<dbReference type="PANTHER" id="PTHR30481">
    <property type="entry name" value="DNA ADENINE METHYLASE"/>
    <property type="match status" value="1"/>
</dbReference>
<keyword evidence="1" id="KW-0489">Methyltransferase</keyword>
<proteinExistence type="predicted"/>
<evidence type="ECO:0000256" key="1">
    <source>
        <dbReference type="ARBA" id="ARBA00022603"/>
    </source>
</evidence>
<dbReference type="InterPro" id="IPR029063">
    <property type="entry name" value="SAM-dependent_MTases_sf"/>
</dbReference>
<keyword evidence="2" id="KW-0808">Transferase</keyword>
<dbReference type="PANTHER" id="PTHR30481:SF4">
    <property type="entry name" value="SITE-SPECIFIC DNA-METHYLTRANSFERASE (ADENINE-SPECIFIC)"/>
    <property type="match status" value="1"/>
</dbReference>
<evidence type="ECO:0000313" key="5">
    <source>
        <dbReference type="Proteomes" id="UP000363590"/>
    </source>
</evidence>
<evidence type="ECO:0000256" key="2">
    <source>
        <dbReference type="ARBA" id="ARBA00022679"/>
    </source>
</evidence>
<reference evidence="4 5" key="1">
    <citation type="submission" date="2019-10" db="EMBL/GenBank/DDBJ databases">
        <authorList>
            <person name="Wang R."/>
        </authorList>
    </citation>
    <scope>NUCLEOTIDE SEQUENCE [LARGE SCALE GENOMIC DNA]</scope>
    <source>
        <strain evidence="4 5">ATCC 19377</strain>
    </source>
</reference>
<dbReference type="PRINTS" id="PR00505">
    <property type="entry name" value="D12N6MTFRASE"/>
</dbReference>
<dbReference type="KEGG" id="atx:GCD22_02524"/>
<organism evidence="4 5">
    <name type="scientific">Acidithiobacillus thiooxidans ATCC 19377</name>
    <dbReference type="NCBI Taxonomy" id="637390"/>
    <lineage>
        <taxon>Bacteria</taxon>
        <taxon>Pseudomonadati</taxon>
        <taxon>Pseudomonadota</taxon>
        <taxon>Acidithiobacillia</taxon>
        <taxon>Acidithiobacillales</taxon>
        <taxon>Acidithiobacillaceae</taxon>
        <taxon>Acidithiobacillus</taxon>
    </lineage>
</organism>
<protein>
    <recommendedName>
        <fullName evidence="6">Site-specific DNA-methyltransferase (adenine-specific)</fullName>
    </recommendedName>
</protein>
<evidence type="ECO:0000313" key="4">
    <source>
        <dbReference type="EMBL" id="QFX96710.1"/>
    </source>
</evidence>
<dbReference type="Proteomes" id="UP000363590">
    <property type="component" value="Chromosome"/>
</dbReference>
<dbReference type="InterPro" id="IPR012327">
    <property type="entry name" value="MeTrfase_D12"/>
</dbReference>
<sequence length="316" mass="35792">MDCPDTLIPEIAWYRSVAPFPWMGSKSRLAGDIIHLFPAHTAYVEPFGGSAAVLLSKQPSDVEVYNDASHWLTNFFRVLQNPEERKLLLDRLEWTPYSREEYELAIDSLDDPDPVVQAWAFFVAQGQGFGGTGALRREKVSWGVSRVRDQNVAFRGRIDKMMSVARRLRDVAIESDDALSVITRWDDRGTLFYLDPPYVDSTRASKTVNRPAGDRGTYQVETDDGFHDRLVALLLQVKGMVLLSGYPSDVYTPLEDAGWVRREFDLELRVSGHTRKYRGARVERSRTECLWISPTAQASQNHQVAFQLFDDLGGAS</sequence>
<dbReference type="EMBL" id="CP045571">
    <property type="protein sequence ID" value="QFX96710.1"/>
    <property type="molecule type" value="Genomic_DNA"/>
</dbReference>
<gene>
    <name evidence="4" type="ORF">GCD22_02524</name>
</gene>
<dbReference type="REBASE" id="342948">
    <property type="entry name" value="M.AthC19377ORF2524P"/>
</dbReference>
<keyword evidence="3" id="KW-0949">S-adenosyl-L-methionine</keyword>
<dbReference type="Pfam" id="PF02086">
    <property type="entry name" value="MethyltransfD12"/>
    <property type="match status" value="1"/>
</dbReference>
<dbReference type="GO" id="GO:0032259">
    <property type="term" value="P:methylation"/>
    <property type="evidence" value="ECO:0007669"/>
    <property type="project" value="UniProtKB-KW"/>
</dbReference>
<dbReference type="RefSeq" id="WP_139112079.1">
    <property type="nucleotide sequence ID" value="NZ_CP045571.1"/>
</dbReference>
<dbReference type="GO" id="GO:0006298">
    <property type="term" value="P:mismatch repair"/>
    <property type="evidence" value="ECO:0007669"/>
    <property type="project" value="TreeGrafter"/>
</dbReference>
<dbReference type="GO" id="GO:0009307">
    <property type="term" value="P:DNA restriction-modification system"/>
    <property type="evidence" value="ECO:0007669"/>
    <property type="project" value="InterPro"/>
</dbReference>
<name>A0A5P9XSN2_ACITH</name>
<dbReference type="Gene3D" id="3.40.50.150">
    <property type="entry name" value="Vaccinia Virus protein VP39"/>
    <property type="match status" value="2"/>
</dbReference>
<evidence type="ECO:0000256" key="3">
    <source>
        <dbReference type="ARBA" id="ARBA00022691"/>
    </source>
</evidence>
<dbReference type="SUPFAM" id="SSF53335">
    <property type="entry name" value="S-adenosyl-L-methionine-dependent methyltransferases"/>
    <property type="match status" value="1"/>
</dbReference>
<evidence type="ECO:0008006" key="6">
    <source>
        <dbReference type="Google" id="ProtNLM"/>
    </source>
</evidence>
<dbReference type="GO" id="GO:0043565">
    <property type="term" value="F:sequence-specific DNA binding"/>
    <property type="evidence" value="ECO:0007669"/>
    <property type="project" value="TreeGrafter"/>
</dbReference>
<accession>A0A5P9XSN2</accession>
<dbReference type="GO" id="GO:0009007">
    <property type="term" value="F:site-specific DNA-methyltransferase (adenine-specific) activity"/>
    <property type="evidence" value="ECO:0007669"/>
    <property type="project" value="UniProtKB-EC"/>
</dbReference>
<dbReference type="AlphaFoldDB" id="A0A5P9XSN2"/>